<reference evidence="5 6" key="1">
    <citation type="submission" date="2019-03" db="EMBL/GenBank/DDBJ databases">
        <title>Genomic Encyclopedia of Type Strains, Phase IV (KMG-IV): sequencing the most valuable type-strain genomes for metagenomic binning, comparative biology and taxonomic classification.</title>
        <authorList>
            <person name="Goeker M."/>
        </authorList>
    </citation>
    <scope>NUCLEOTIDE SEQUENCE [LARGE SCALE GENOMIC DNA]</scope>
    <source>
        <strain evidence="5 6">DSM 1709</strain>
    </source>
</reference>
<dbReference type="EMBL" id="SLXD01000001">
    <property type="protein sequence ID" value="TCP05627.1"/>
    <property type="molecule type" value="Genomic_DNA"/>
</dbReference>
<evidence type="ECO:0000313" key="6">
    <source>
        <dbReference type="Proteomes" id="UP000295106"/>
    </source>
</evidence>
<dbReference type="PANTHER" id="PTHR45586:SF1">
    <property type="entry name" value="LIPOPOLYSACCHARIDE ASSEMBLY PROTEIN B"/>
    <property type="match status" value="1"/>
</dbReference>
<dbReference type="SUPFAM" id="SSF48452">
    <property type="entry name" value="TPR-like"/>
    <property type="match status" value="4"/>
</dbReference>
<protein>
    <submittedName>
        <fullName evidence="5">Putative PEP-CTERM system TPR-repeat lipoprotein</fullName>
    </submittedName>
</protein>
<dbReference type="PROSITE" id="PS51257">
    <property type="entry name" value="PROKAR_LIPOPROTEIN"/>
    <property type="match status" value="1"/>
</dbReference>
<dbReference type="Pfam" id="PF14559">
    <property type="entry name" value="TPR_19"/>
    <property type="match status" value="4"/>
</dbReference>
<dbReference type="SMART" id="SM00028">
    <property type="entry name" value="TPR"/>
    <property type="match status" value="14"/>
</dbReference>
<dbReference type="NCBIfam" id="TIGR02917">
    <property type="entry name" value="PEP_TPR_lipo"/>
    <property type="match status" value="1"/>
</dbReference>
<dbReference type="InterPro" id="IPR019734">
    <property type="entry name" value="TPR_rpt"/>
</dbReference>
<dbReference type="Pfam" id="PF13432">
    <property type="entry name" value="TPR_16"/>
    <property type="match status" value="2"/>
</dbReference>
<sequence length="926" mass="99897">MSAIAFRQLAARSLLAGAVALAAGCGGESEQELTTAARSSLEQNKPDTAIVQLKAALQKNPDSGELRFLLGDTLMKTGDAKAAVVELGKAADLKFDDKRVLPALVMAMIATGQSKQAVHLYGRTTLTEPKAAAELSVALATAHVVLDEREAAEAAVQRALALDPKNEAAQLLDARFMAGHGLTAKALERVRPLTQQGGKRREALQLAGEIQWKGLNDLDTAAKSFREVIALDRRYVNAYTALLAIDLRRQDHEGLRRDLKAMKEALPNHPETRFYDAQLALIDGDVKRARETVQQLLKLNPNNVRVLQLAGTIESAAGSTLVAETHLTKALQLSPELSFARRLLAEVLIRAGQPARAVTTLKPLLDQDAPSADVLALAAEALLMTGDAAQAERLFVRASRADPSNLKLQANLALTEIARGRTDDGFAQLESVAQRDRSAYADLALIGARLRRQDGKGALAAIDRLQAKTPDKPLAAQLRGQVLMQQGDRAGARKSYERALTIDTQYLPALAGLATIDMAEKKPEAAIKRYEDLIRQEPKNSRAITALAELKRANGAPAEEVAKALQEAIRLNPTDPTPRAQLVELHLSTRNTNAAMATAQEAAATLPDDPQTLVALGRAQIFAQEVQQAISTFGKLAASRPSDPRFQLLLADAYDLGKDSAGAERALVKALELDPDLLAAQSRLVQGRVAQKRYEAALQVARTAQKQRPKEAAGYLLESNVHVATKAWPQAIGAMRAALDRQPSADNAMKLHGILLLAEQAQEAERFAADWMRTHPRDPVFLAHLGNVSLTRGQWARAETHYRSLAALHPDDATAQNNIAWLLLQQNKPGALAVAQRAVELAPGRPDSMDTLASALAAEGQMAKAIEWQRKAAETPNASPSYRLNLARLLIKAGDRAAARGELDKLAKLGDKFPSQKEVGDLMKTL</sequence>
<evidence type="ECO:0000313" key="5">
    <source>
        <dbReference type="EMBL" id="TCP05627.1"/>
    </source>
</evidence>
<keyword evidence="2 3" id="KW-0802">TPR repeat</keyword>
<evidence type="ECO:0000256" key="3">
    <source>
        <dbReference type="PROSITE-ProRule" id="PRU00339"/>
    </source>
</evidence>
<evidence type="ECO:0000256" key="4">
    <source>
        <dbReference type="SAM" id="SignalP"/>
    </source>
</evidence>
<dbReference type="GeneID" id="99687226"/>
<keyword evidence="4" id="KW-0732">Signal</keyword>
<gene>
    <name evidence="5" type="ORF">EV684_101499</name>
</gene>
<feature type="chain" id="PRO_5020190321" evidence="4">
    <location>
        <begin position="23"/>
        <end position="926"/>
    </location>
</feature>
<comment type="caution">
    <text evidence="5">The sequence shown here is derived from an EMBL/GenBank/DDBJ whole genome shotgun (WGS) entry which is preliminary data.</text>
</comment>
<keyword evidence="5" id="KW-0449">Lipoprotein</keyword>
<feature type="repeat" description="TPR" evidence="3">
    <location>
        <begin position="133"/>
        <end position="166"/>
    </location>
</feature>
<dbReference type="Gene3D" id="1.25.40.10">
    <property type="entry name" value="Tetratricopeptide repeat domain"/>
    <property type="match status" value="5"/>
</dbReference>
<dbReference type="InterPro" id="IPR051012">
    <property type="entry name" value="CellSynth/LPSAsmb/PSIAsmb"/>
</dbReference>
<dbReference type="InterPro" id="IPR011990">
    <property type="entry name" value="TPR-like_helical_dom_sf"/>
</dbReference>
<proteinExistence type="predicted"/>
<dbReference type="Proteomes" id="UP000295106">
    <property type="component" value="Unassembled WGS sequence"/>
</dbReference>
<organism evidence="5 6">
    <name type="scientific">Rubrivivax gelatinosus</name>
    <name type="common">Rhodocyclus gelatinosus</name>
    <name type="synonym">Rhodopseudomonas gelatinosa</name>
    <dbReference type="NCBI Taxonomy" id="28068"/>
    <lineage>
        <taxon>Bacteria</taxon>
        <taxon>Pseudomonadati</taxon>
        <taxon>Pseudomonadota</taxon>
        <taxon>Betaproteobacteria</taxon>
        <taxon>Burkholderiales</taxon>
        <taxon>Sphaerotilaceae</taxon>
        <taxon>Rubrivivax</taxon>
    </lineage>
</organism>
<feature type="signal peptide" evidence="4">
    <location>
        <begin position="1"/>
        <end position="22"/>
    </location>
</feature>
<dbReference type="RefSeq" id="WP_165908372.1">
    <property type="nucleotide sequence ID" value="NZ_CP181386.1"/>
</dbReference>
<name>A0A4R2MKP9_RUBGE</name>
<dbReference type="InterPro" id="IPR014266">
    <property type="entry name" value="PEP-CTERM_TPR_PrsT"/>
</dbReference>
<accession>A0A4R2MKP9</accession>
<dbReference type="PROSITE" id="PS50005">
    <property type="entry name" value="TPR"/>
    <property type="match status" value="1"/>
</dbReference>
<evidence type="ECO:0000256" key="1">
    <source>
        <dbReference type="ARBA" id="ARBA00022737"/>
    </source>
</evidence>
<dbReference type="PANTHER" id="PTHR45586">
    <property type="entry name" value="TPR REPEAT-CONTAINING PROTEIN PA4667"/>
    <property type="match status" value="1"/>
</dbReference>
<keyword evidence="1" id="KW-0677">Repeat</keyword>
<evidence type="ECO:0000256" key="2">
    <source>
        <dbReference type="ARBA" id="ARBA00022803"/>
    </source>
</evidence>
<dbReference type="AlphaFoldDB" id="A0A4R2MKP9"/>